<dbReference type="InterPro" id="IPR042099">
    <property type="entry name" value="ANL_N_sf"/>
</dbReference>
<protein>
    <submittedName>
        <fullName evidence="6">Non-ribosomal peptide synthetase component F</fullName>
    </submittedName>
</protein>
<keyword evidence="7" id="KW-1185">Reference proteome</keyword>
<dbReference type="InterPro" id="IPR023213">
    <property type="entry name" value="CAT-like_dom_sf"/>
</dbReference>
<dbReference type="FunFam" id="1.10.1200.10:FF:000016">
    <property type="entry name" value="Non-ribosomal peptide synthase"/>
    <property type="match status" value="1"/>
</dbReference>
<dbReference type="InterPro" id="IPR029058">
    <property type="entry name" value="AB_hydrolase_fold"/>
</dbReference>
<dbReference type="SMART" id="SM00823">
    <property type="entry name" value="PKS_PP"/>
    <property type="match status" value="1"/>
</dbReference>
<dbReference type="RefSeq" id="WP_091445408.1">
    <property type="nucleotide sequence ID" value="NZ_BMMJ01000003.1"/>
</dbReference>
<dbReference type="PANTHER" id="PTHR45527">
    <property type="entry name" value="NONRIBOSOMAL PEPTIDE SYNTHETASE"/>
    <property type="match status" value="1"/>
</dbReference>
<dbReference type="GO" id="GO:0031177">
    <property type="term" value="F:phosphopantetheine binding"/>
    <property type="evidence" value="ECO:0007669"/>
    <property type="project" value="InterPro"/>
</dbReference>
<comment type="cofactor">
    <cofactor evidence="1">
        <name>pantetheine 4'-phosphate</name>
        <dbReference type="ChEBI" id="CHEBI:47942"/>
    </cofactor>
</comment>
<evidence type="ECO:0000259" key="5">
    <source>
        <dbReference type="PROSITE" id="PS50075"/>
    </source>
</evidence>
<dbReference type="GO" id="GO:0043041">
    <property type="term" value="P:amino acid activation for nonribosomal peptide biosynthetic process"/>
    <property type="evidence" value="ECO:0007669"/>
    <property type="project" value="TreeGrafter"/>
</dbReference>
<dbReference type="STRING" id="683228.GA0070617_5796"/>
<dbReference type="GO" id="GO:0008610">
    <property type="term" value="P:lipid biosynthetic process"/>
    <property type="evidence" value="ECO:0007669"/>
    <property type="project" value="UniProtKB-ARBA"/>
</dbReference>
<dbReference type="InterPro" id="IPR009081">
    <property type="entry name" value="PP-bd_ACP"/>
</dbReference>
<evidence type="ECO:0000256" key="2">
    <source>
        <dbReference type="ARBA" id="ARBA00022450"/>
    </source>
</evidence>
<proteinExistence type="predicted"/>
<dbReference type="GO" id="GO:0072330">
    <property type="term" value="P:monocarboxylic acid biosynthetic process"/>
    <property type="evidence" value="ECO:0007669"/>
    <property type="project" value="UniProtKB-ARBA"/>
</dbReference>
<name>A0A1C6VGY7_9ACTN</name>
<dbReference type="AlphaFoldDB" id="A0A1C6VGY7"/>
<dbReference type="SUPFAM" id="SSF56801">
    <property type="entry name" value="Acetyl-CoA synthetase-like"/>
    <property type="match status" value="1"/>
</dbReference>
<accession>A0A1C6VGY7</accession>
<dbReference type="InterPro" id="IPR036736">
    <property type="entry name" value="ACP-like_sf"/>
</dbReference>
<evidence type="ECO:0000256" key="1">
    <source>
        <dbReference type="ARBA" id="ARBA00001957"/>
    </source>
</evidence>
<dbReference type="GO" id="GO:0044550">
    <property type="term" value="P:secondary metabolite biosynthetic process"/>
    <property type="evidence" value="ECO:0007669"/>
    <property type="project" value="TreeGrafter"/>
</dbReference>
<dbReference type="CDD" id="cd19531">
    <property type="entry name" value="LCL_NRPS-like"/>
    <property type="match status" value="1"/>
</dbReference>
<dbReference type="Pfam" id="PF00668">
    <property type="entry name" value="Condensation"/>
    <property type="match status" value="1"/>
</dbReference>
<gene>
    <name evidence="6" type="ORF">GA0070617_5796</name>
</gene>
<keyword evidence="3" id="KW-0597">Phosphoprotein</keyword>
<sequence>MQPMIFPTSYAQQGLLTFERLHPGTATYHVAFALWLHGPLDTAALTAAVSAVVERHESLRTTFTVLDGEAVQLVDAGAGPVVTEHDLSADPAAGTVEAVRCRLTAAVAEPFDLTRSAVRLDLYRRAAEEHVLAVTLHHAVADTWSCAVFVRDLSTAYTAARDGRSPELPEPPVQYVDYAVWQHDRLAGPEVAELETYWRETLAGAAPTLELTGDRDRPAVPSFAGATLPVALPPELVAAVTATSRRLRSTPFVVMLAAFQAVVARSTGRTDVLVTTSVATRTPEVEDLIGCFLNVLPIRVSVAGEPSFTELADRTRTAVLGAFEHQDLPFDRIVEQGPRPRDLRHQPLSQLMFGVQNAPMPQPELAGLTAEAGLVARGVAQFDLDIQLWAAGERIEGFCEYATDLFDSATVQRLWDRFVALLQDATTDGDRPLSQLAPLDPTDLRRALTAGGPTPAPAAPADSPAADGFPDLAGSPDAGDSADPAVAALSPAALRRWVGVLAEHAALRPDDRVLDLSDPDSPASAAWSWHVRAAGATSVVPPAGAGSVVPPAGAGSVVLSAGAGSVVLSAGAGSVVLSAGAGSVEPSVERVADAAQWARLALAEQVTVLAGPAAELARLAALPETGPLPALRRLVVDGPLSEAVAGWFAARAPGLATVALLGGVVAGGPTLVLGPWRGSRIAARLLPGGRAAIVDPDGRLVAPGTPGELLLAAGPDAFAGRPGGPDDLVDHPYAGVDPATPSGTRLWRSGLAARQAVDDSIELLGTGRSDPTGTERVTPDRHIEPRDPVETVLAEIWGSVLQVGPVGVHDDFFALGGHSVAAMRIAALTGDTLAVELPVRTLFELPTVAAQAEFLVEAGRAAAVDVTAAAELALSVGRLSEEEVRAMLADGPSGA</sequence>
<evidence type="ECO:0000256" key="4">
    <source>
        <dbReference type="SAM" id="MobiDB-lite"/>
    </source>
</evidence>
<dbReference type="Gene3D" id="3.40.50.1820">
    <property type="entry name" value="alpha/beta hydrolase"/>
    <property type="match status" value="1"/>
</dbReference>
<dbReference type="PANTHER" id="PTHR45527:SF1">
    <property type="entry name" value="FATTY ACID SYNTHASE"/>
    <property type="match status" value="1"/>
</dbReference>
<dbReference type="GO" id="GO:0005829">
    <property type="term" value="C:cytosol"/>
    <property type="evidence" value="ECO:0007669"/>
    <property type="project" value="TreeGrafter"/>
</dbReference>
<keyword evidence="2" id="KW-0596">Phosphopantetheine</keyword>
<dbReference type="SUPFAM" id="SSF52777">
    <property type="entry name" value="CoA-dependent acyltransferases"/>
    <property type="match status" value="2"/>
</dbReference>
<evidence type="ECO:0000313" key="7">
    <source>
        <dbReference type="Proteomes" id="UP000198937"/>
    </source>
</evidence>
<organism evidence="6 7">
    <name type="scientific">Micromonospora yangpuensis</name>
    <dbReference type="NCBI Taxonomy" id="683228"/>
    <lineage>
        <taxon>Bacteria</taxon>
        <taxon>Bacillati</taxon>
        <taxon>Actinomycetota</taxon>
        <taxon>Actinomycetes</taxon>
        <taxon>Micromonosporales</taxon>
        <taxon>Micromonosporaceae</taxon>
        <taxon>Micromonospora</taxon>
    </lineage>
</organism>
<dbReference type="OrthoDB" id="2472181at2"/>
<dbReference type="Pfam" id="PF00550">
    <property type="entry name" value="PP-binding"/>
    <property type="match status" value="1"/>
</dbReference>
<evidence type="ECO:0000313" key="6">
    <source>
        <dbReference type="EMBL" id="SCL65542.1"/>
    </source>
</evidence>
<reference evidence="6 7" key="1">
    <citation type="submission" date="2016-06" db="EMBL/GenBank/DDBJ databases">
        <authorList>
            <person name="Kjaerup R.B."/>
            <person name="Dalgaard T.S."/>
            <person name="Juul-Madsen H.R."/>
        </authorList>
    </citation>
    <scope>NUCLEOTIDE SEQUENCE [LARGE SCALE GENOMIC DNA]</scope>
    <source>
        <strain evidence="6 7">DSM 45577</strain>
    </source>
</reference>
<dbReference type="Gene3D" id="3.30.559.30">
    <property type="entry name" value="Nonribosomal peptide synthetase, condensation domain"/>
    <property type="match status" value="1"/>
</dbReference>
<dbReference type="Proteomes" id="UP000198937">
    <property type="component" value="Unassembled WGS sequence"/>
</dbReference>
<feature type="domain" description="Carrier" evidence="5">
    <location>
        <begin position="784"/>
        <end position="859"/>
    </location>
</feature>
<dbReference type="Gene3D" id="3.40.50.12780">
    <property type="entry name" value="N-terminal domain of ligase-like"/>
    <property type="match status" value="1"/>
</dbReference>
<dbReference type="InterPro" id="IPR020806">
    <property type="entry name" value="PKS_PP-bd"/>
</dbReference>
<dbReference type="PROSITE" id="PS50075">
    <property type="entry name" value="CARRIER"/>
    <property type="match status" value="1"/>
</dbReference>
<feature type="region of interest" description="Disordered" evidence="4">
    <location>
        <begin position="445"/>
        <end position="482"/>
    </location>
</feature>
<dbReference type="GO" id="GO:0003824">
    <property type="term" value="F:catalytic activity"/>
    <property type="evidence" value="ECO:0007669"/>
    <property type="project" value="InterPro"/>
</dbReference>
<evidence type="ECO:0000256" key="3">
    <source>
        <dbReference type="ARBA" id="ARBA00022553"/>
    </source>
</evidence>
<dbReference type="Gene3D" id="3.30.559.10">
    <property type="entry name" value="Chloramphenicol acetyltransferase-like domain"/>
    <property type="match status" value="1"/>
</dbReference>
<dbReference type="InterPro" id="IPR001242">
    <property type="entry name" value="Condensation_dom"/>
</dbReference>
<dbReference type="EMBL" id="FMIA01000002">
    <property type="protein sequence ID" value="SCL65542.1"/>
    <property type="molecule type" value="Genomic_DNA"/>
</dbReference>
<feature type="compositionally biased region" description="Low complexity" evidence="4">
    <location>
        <begin position="459"/>
        <end position="471"/>
    </location>
</feature>
<dbReference type="SUPFAM" id="SSF47336">
    <property type="entry name" value="ACP-like"/>
    <property type="match status" value="1"/>
</dbReference>